<evidence type="ECO:0000313" key="2">
    <source>
        <dbReference type="Proteomes" id="UP000807504"/>
    </source>
</evidence>
<sequence length="67" mass="7821">MHRILQMTLQEAIAQNDIRWIVLSKELTPAKIAKATWLQLQGPGSNEFCLVCKFDNAIITLYFWENR</sequence>
<dbReference type="AlphaFoldDB" id="A0A8T0EDD7"/>
<dbReference type="Proteomes" id="UP000807504">
    <property type="component" value="Unassembled WGS sequence"/>
</dbReference>
<dbReference type="EMBL" id="JABXBU010002228">
    <property type="protein sequence ID" value="KAF8770779.1"/>
    <property type="molecule type" value="Genomic_DNA"/>
</dbReference>
<protein>
    <submittedName>
        <fullName evidence="1">Uncharacterized protein</fullName>
    </submittedName>
</protein>
<reference evidence="1" key="2">
    <citation type="submission" date="2020-06" db="EMBL/GenBank/DDBJ databases">
        <authorList>
            <person name="Sheffer M."/>
        </authorList>
    </citation>
    <scope>NUCLEOTIDE SEQUENCE</scope>
</reference>
<organism evidence="1 2">
    <name type="scientific">Argiope bruennichi</name>
    <name type="common">Wasp spider</name>
    <name type="synonym">Aranea bruennichi</name>
    <dbReference type="NCBI Taxonomy" id="94029"/>
    <lineage>
        <taxon>Eukaryota</taxon>
        <taxon>Metazoa</taxon>
        <taxon>Ecdysozoa</taxon>
        <taxon>Arthropoda</taxon>
        <taxon>Chelicerata</taxon>
        <taxon>Arachnida</taxon>
        <taxon>Araneae</taxon>
        <taxon>Araneomorphae</taxon>
        <taxon>Entelegynae</taxon>
        <taxon>Araneoidea</taxon>
        <taxon>Araneidae</taxon>
        <taxon>Argiope</taxon>
    </lineage>
</organism>
<comment type="caution">
    <text evidence="1">The sequence shown here is derived from an EMBL/GenBank/DDBJ whole genome shotgun (WGS) entry which is preliminary data.</text>
</comment>
<proteinExistence type="predicted"/>
<keyword evidence="2" id="KW-1185">Reference proteome</keyword>
<evidence type="ECO:0000313" key="1">
    <source>
        <dbReference type="EMBL" id="KAF8770779.1"/>
    </source>
</evidence>
<name>A0A8T0EDD7_ARGBR</name>
<gene>
    <name evidence="1" type="ORF">HNY73_018268</name>
</gene>
<accession>A0A8T0EDD7</accession>
<reference evidence="1" key="1">
    <citation type="journal article" date="2020" name="bioRxiv">
        <title>Chromosome-level reference genome of the European wasp spider Argiope bruennichi: a resource for studies on range expansion and evolutionary adaptation.</title>
        <authorList>
            <person name="Sheffer M.M."/>
            <person name="Hoppe A."/>
            <person name="Krehenwinkel H."/>
            <person name="Uhl G."/>
            <person name="Kuss A.W."/>
            <person name="Jensen L."/>
            <person name="Jensen C."/>
            <person name="Gillespie R.G."/>
            <person name="Hoff K.J."/>
            <person name="Prost S."/>
        </authorList>
    </citation>
    <scope>NUCLEOTIDE SEQUENCE</scope>
</reference>